<name>A0A0J7K4Q2_LASNI</name>
<keyword evidence="2" id="KW-0547">Nucleotide-binding</keyword>
<evidence type="ECO:0000256" key="1">
    <source>
        <dbReference type="ARBA" id="ARBA00022598"/>
    </source>
</evidence>
<dbReference type="PANTHER" id="PTHR43585">
    <property type="entry name" value="FUMIPYRROLE BIOSYNTHESIS PROTEIN C"/>
    <property type="match status" value="1"/>
</dbReference>
<organism evidence="4 5">
    <name type="scientific">Lasius niger</name>
    <name type="common">Black garden ant</name>
    <dbReference type="NCBI Taxonomy" id="67767"/>
    <lineage>
        <taxon>Eukaryota</taxon>
        <taxon>Metazoa</taxon>
        <taxon>Ecdysozoa</taxon>
        <taxon>Arthropoda</taxon>
        <taxon>Hexapoda</taxon>
        <taxon>Insecta</taxon>
        <taxon>Pterygota</taxon>
        <taxon>Neoptera</taxon>
        <taxon>Endopterygota</taxon>
        <taxon>Hymenoptera</taxon>
        <taxon>Apocrita</taxon>
        <taxon>Aculeata</taxon>
        <taxon>Formicoidea</taxon>
        <taxon>Formicidae</taxon>
        <taxon>Formicinae</taxon>
        <taxon>Lasius</taxon>
        <taxon>Lasius</taxon>
    </lineage>
</organism>
<keyword evidence="5" id="KW-1185">Reference proteome</keyword>
<evidence type="ECO:0000313" key="4">
    <source>
        <dbReference type="EMBL" id="KMQ85443.1"/>
    </source>
</evidence>
<keyword evidence="1" id="KW-0436">Ligase</keyword>
<comment type="caution">
    <text evidence="4">The sequence shown here is derived from an EMBL/GenBank/DDBJ whole genome shotgun (WGS) entry which is preliminary data.</text>
</comment>
<dbReference type="PaxDb" id="67767-A0A0J7K4Q2"/>
<reference evidence="4 5" key="1">
    <citation type="submission" date="2015-04" db="EMBL/GenBank/DDBJ databases">
        <title>Lasius niger genome sequencing.</title>
        <authorList>
            <person name="Konorov E.A."/>
            <person name="Nikitin M.A."/>
            <person name="Kirill M.V."/>
            <person name="Chang P."/>
        </authorList>
    </citation>
    <scope>NUCLEOTIDE SEQUENCE [LARGE SCALE GENOMIC DNA]</scope>
    <source>
        <tissue evidence="4">Whole</tissue>
    </source>
</reference>
<sequence>GRIVFIEVGPRLSGGNTHLLVRDLRNDGKSQVELALDSYLALDPPEPALTIRHGVRVYVICHAHGVLKEYRHIEKIEGLPSFRRTSFKYLPGDRIAPTKDLATDVGWIDLANEDHQALCRDEAELSMYITAGVIHVAVD</sequence>
<dbReference type="InterPro" id="IPR052032">
    <property type="entry name" value="ATP-dep_AA_Ligase"/>
</dbReference>
<dbReference type="PANTHER" id="PTHR43585:SF2">
    <property type="entry name" value="ATP-GRASP ENZYME FSQD"/>
    <property type="match status" value="1"/>
</dbReference>
<dbReference type="Proteomes" id="UP000036403">
    <property type="component" value="Unassembled WGS sequence"/>
</dbReference>
<evidence type="ECO:0000256" key="3">
    <source>
        <dbReference type="ARBA" id="ARBA00022840"/>
    </source>
</evidence>
<proteinExistence type="predicted"/>
<protein>
    <submittedName>
        <fullName evidence="4">Uncharacterized protein</fullName>
    </submittedName>
</protein>
<dbReference type="AlphaFoldDB" id="A0A0J7K4Q2"/>
<dbReference type="Gene3D" id="3.30.470.20">
    <property type="entry name" value="ATP-grasp fold, B domain"/>
    <property type="match status" value="1"/>
</dbReference>
<feature type="non-terminal residue" evidence="4">
    <location>
        <position position="1"/>
    </location>
</feature>
<dbReference type="GO" id="GO:0005524">
    <property type="term" value="F:ATP binding"/>
    <property type="evidence" value="ECO:0007669"/>
    <property type="project" value="UniProtKB-KW"/>
</dbReference>
<dbReference type="EMBL" id="LBMM01013874">
    <property type="protein sequence ID" value="KMQ85443.1"/>
    <property type="molecule type" value="Genomic_DNA"/>
</dbReference>
<evidence type="ECO:0000256" key="2">
    <source>
        <dbReference type="ARBA" id="ARBA00022741"/>
    </source>
</evidence>
<evidence type="ECO:0000313" key="5">
    <source>
        <dbReference type="Proteomes" id="UP000036403"/>
    </source>
</evidence>
<dbReference type="OrthoDB" id="434648at2759"/>
<dbReference type="GO" id="GO:0016874">
    <property type="term" value="F:ligase activity"/>
    <property type="evidence" value="ECO:0007669"/>
    <property type="project" value="UniProtKB-KW"/>
</dbReference>
<keyword evidence="3" id="KW-0067">ATP-binding</keyword>
<accession>A0A0J7K4Q2</accession>
<gene>
    <name evidence="4" type="ORF">RF55_16006</name>
</gene>